<dbReference type="SMART" id="SM00342">
    <property type="entry name" value="HTH_ARAC"/>
    <property type="match status" value="1"/>
</dbReference>
<accession>A0A379WC61</accession>
<dbReference type="GO" id="GO:0000976">
    <property type="term" value="F:transcription cis-regulatory region binding"/>
    <property type="evidence" value="ECO:0007669"/>
    <property type="project" value="TreeGrafter"/>
</dbReference>
<dbReference type="GO" id="GO:0003700">
    <property type="term" value="F:DNA-binding transcription factor activity"/>
    <property type="evidence" value="ECO:0007669"/>
    <property type="project" value="InterPro"/>
</dbReference>
<evidence type="ECO:0000313" key="4">
    <source>
        <dbReference type="Proteomes" id="UP000255509"/>
    </source>
</evidence>
<protein>
    <submittedName>
        <fullName evidence="3">Transcriptional regulator</fullName>
    </submittedName>
</protein>
<evidence type="ECO:0000313" key="3">
    <source>
        <dbReference type="EMBL" id="SUH16439.1"/>
    </source>
</evidence>
<evidence type="ECO:0000259" key="2">
    <source>
        <dbReference type="PROSITE" id="PS01124"/>
    </source>
</evidence>
<organism evidence="3 4">
    <name type="scientific">Salmonella enterica I</name>
    <dbReference type="NCBI Taxonomy" id="59201"/>
    <lineage>
        <taxon>Bacteria</taxon>
        <taxon>Pseudomonadati</taxon>
        <taxon>Pseudomonadota</taxon>
        <taxon>Gammaproteobacteria</taxon>
        <taxon>Enterobacterales</taxon>
        <taxon>Enterobacteriaceae</taxon>
        <taxon>Salmonella</taxon>
    </lineage>
</organism>
<name>A0A379WC61_SALET</name>
<dbReference type="Proteomes" id="UP000255509">
    <property type="component" value="Unassembled WGS sequence"/>
</dbReference>
<gene>
    <name evidence="3" type="primary">ureR_1</name>
    <name evidence="3" type="ORF">NCTC8258_04201</name>
</gene>
<dbReference type="SUPFAM" id="SSF51215">
    <property type="entry name" value="Regulatory protein AraC"/>
    <property type="match status" value="1"/>
</dbReference>
<dbReference type="Pfam" id="PF12833">
    <property type="entry name" value="HTH_18"/>
    <property type="match status" value="1"/>
</dbReference>
<dbReference type="PROSITE" id="PS01124">
    <property type="entry name" value="HTH_ARAC_FAMILY_2"/>
    <property type="match status" value="1"/>
</dbReference>
<evidence type="ECO:0000256" key="1">
    <source>
        <dbReference type="ARBA" id="ARBA00023125"/>
    </source>
</evidence>
<dbReference type="AlphaFoldDB" id="A0A379WC61"/>
<dbReference type="InterPro" id="IPR037923">
    <property type="entry name" value="HTH-like"/>
</dbReference>
<reference evidence="3 4" key="1">
    <citation type="submission" date="2018-06" db="EMBL/GenBank/DDBJ databases">
        <authorList>
            <consortium name="Pathogen Informatics"/>
            <person name="Doyle S."/>
        </authorList>
    </citation>
    <scope>NUCLEOTIDE SEQUENCE [LARGE SCALE GENOMIC DNA]</scope>
    <source>
        <strain evidence="3 4">NCTC8258</strain>
    </source>
</reference>
<feature type="domain" description="HTH araC/xylS-type" evidence="2">
    <location>
        <begin position="167"/>
        <end position="264"/>
    </location>
</feature>
<dbReference type="Gene3D" id="1.10.10.60">
    <property type="entry name" value="Homeodomain-like"/>
    <property type="match status" value="1"/>
</dbReference>
<proteinExistence type="predicted"/>
<keyword evidence="1" id="KW-0238">DNA-binding</keyword>
<dbReference type="GO" id="GO:0005829">
    <property type="term" value="C:cytosol"/>
    <property type="evidence" value="ECO:0007669"/>
    <property type="project" value="TreeGrafter"/>
</dbReference>
<dbReference type="PANTHER" id="PTHR47894">
    <property type="entry name" value="HTH-TYPE TRANSCRIPTIONAL REGULATOR GADX"/>
    <property type="match status" value="1"/>
</dbReference>
<dbReference type="EMBL" id="UGXS01000004">
    <property type="protein sequence ID" value="SUH16439.1"/>
    <property type="molecule type" value="Genomic_DNA"/>
</dbReference>
<sequence length="310" mass="34683">MQEMHIRHQDLTTAEVRSSHLHRLHRVTLFSAAICHITQGSKVIIQDDSRLVAGPGELIIIPVNTPLEIINQPAQNGFRSDLLLLSPEIIARFKTMYVQDYPPANMTSLCTPMSRSLTFMWENVLDAVRQGLPAGLQEHQAMGLLLALLHDGAAGPLLIERRYTLTEQVRQLIMLSPAKLWTAQEIARRLAMGTSTLRRRLQRESQSYRQIIEEVRMSCALSQLQSTTLPIGEIALRCGYLSGRDLRPDSANIMGVCLVRYVKYVLYASSPLIMKGEPSCRTSALSPGFMVAFRASGFAIPRSMRRSGWG</sequence>
<dbReference type="PANTHER" id="PTHR47894:SF4">
    <property type="entry name" value="HTH-TYPE TRANSCRIPTIONAL REGULATOR GADX"/>
    <property type="match status" value="1"/>
</dbReference>
<dbReference type="InterPro" id="IPR018060">
    <property type="entry name" value="HTH_AraC"/>
</dbReference>